<dbReference type="GO" id="GO:0000160">
    <property type="term" value="P:phosphorelay signal transduction system"/>
    <property type="evidence" value="ECO:0007669"/>
    <property type="project" value="InterPro"/>
</dbReference>
<dbReference type="SMART" id="SM00421">
    <property type="entry name" value="HTH_LUXR"/>
    <property type="match status" value="1"/>
</dbReference>
<dbReference type="InterPro" id="IPR036388">
    <property type="entry name" value="WH-like_DNA-bd_sf"/>
</dbReference>
<sequence length="220" mass="24166">MRSDEEINVDQACSIIVVDDHDIIAKGCRLVFEDAGMPWSVCWYASLRDVAWPDGRVLVVLDLRLEDGSTPTQNLREIERRGLPVIAYTSAESPILVREAIAGGVLAIVRKSGPSSDLVLAIQDALDGRPSASLDWAAALDADEDFVVDYLAPIEADVLAHYAEGEKSETVARILSLSKNTVNTYVARIRDKYRAAGRPADTRVDLFRRAAEDGLVSYYD</sequence>
<dbReference type="SMART" id="SM00448">
    <property type="entry name" value="REC"/>
    <property type="match status" value="1"/>
</dbReference>
<feature type="domain" description="Response regulatory" evidence="3">
    <location>
        <begin position="14"/>
        <end position="126"/>
    </location>
</feature>
<accession>A0A1Q8W1A4</accession>
<reference evidence="4 5" key="1">
    <citation type="submission" date="2016-12" db="EMBL/GenBank/DDBJ databases">
        <title>Genomic comparison of strains in the 'Actinomyces naeslundii' group.</title>
        <authorList>
            <person name="Mughal S.R."/>
            <person name="Do T."/>
            <person name="Gilbert S.C."/>
            <person name="Witherden E.A."/>
            <person name="Didelot X."/>
            <person name="Beighton D."/>
        </authorList>
    </citation>
    <scope>NUCLEOTIDE SEQUENCE [LARGE SCALE GENOMIC DNA]</scope>
    <source>
        <strain evidence="4 5">MMRCO6-1</strain>
    </source>
</reference>
<dbReference type="InterPro" id="IPR039420">
    <property type="entry name" value="WalR-like"/>
</dbReference>
<dbReference type="Proteomes" id="UP000185772">
    <property type="component" value="Unassembled WGS sequence"/>
</dbReference>
<evidence type="ECO:0000256" key="2">
    <source>
        <dbReference type="PROSITE-ProRule" id="PRU00169"/>
    </source>
</evidence>
<dbReference type="InterPro" id="IPR001789">
    <property type="entry name" value="Sig_transdc_resp-reg_receiver"/>
</dbReference>
<dbReference type="SUPFAM" id="SSF46894">
    <property type="entry name" value="C-terminal effector domain of the bipartite response regulators"/>
    <property type="match status" value="1"/>
</dbReference>
<protein>
    <submittedName>
        <fullName evidence="4">Response regulator</fullName>
    </submittedName>
</protein>
<dbReference type="Pfam" id="PF00196">
    <property type="entry name" value="GerE"/>
    <property type="match status" value="1"/>
</dbReference>
<name>A0A1Q8W1A4_9ACTO</name>
<dbReference type="Pfam" id="PF00072">
    <property type="entry name" value="Response_reg"/>
    <property type="match status" value="1"/>
</dbReference>
<dbReference type="EMBL" id="MSKM01000008">
    <property type="protein sequence ID" value="OLO54993.1"/>
    <property type="molecule type" value="Genomic_DNA"/>
</dbReference>
<dbReference type="PANTHER" id="PTHR43214">
    <property type="entry name" value="TWO-COMPONENT RESPONSE REGULATOR"/>
    <property type="match status" value="1"/>
</dbReference>
<dbReference type="PROSITE" id="PS00622">
    <property type="entry name" value="HTH_LUXR_1"/>
    <property type="match status" value="1"/>
</dbReference>
<dbReference type="InterPro" id="IPR016032">
    <property type="entry name" value="Sig_transdc_resp-reg_C-effctor"/>
</dbReference>
<dbReference type="GO" id="GO:0006355">
    <property type="term" value="P:regulation of DNA-templated transcription"/>
    <property type="evidence" value="ECO:0007669"/>
    <property type="project" value="InterPro"/>
</dbReference>
<proteinExistence type="predicted"/>
<comment type="caution">
    <text evidence="4">The sequence shown here is derived from an EMBL/GenBank/DDBJ whole genome shotgun (WGS) entry which is preliminary data.</text>
</comment>
<dbReference type="InterPro" id="IPR000792">
    <property type="entry name" value="Tscrpt_reg_LuxR_C"/>
</dbReference>
<evidence type="ECO:0000256" key="1">
    <source>
        <dbReference type="ARBA" id="ARBA00023125"/>
    </source>
</evidence>
<gene>
    <name evidence="4" type="ORF">BKH27_02235</name>
</gene>
<dbReference type="PROSITE" id="PS50110">
    <property type="entry name" value="RESPONSE_REGULATORY"/>
    <property type="match status" value="1"/>
</dbReference>
<feature type="modified residue" description="4-aspartylphosphate" evidence="2">
    <location>
        <position position="62"/>
    </location>
</feature>
<keyword evidence="2" id="KW-0597">Phosphoprotein</keyword>
<organism evidence="4 5">
    <name type="scientific">Actinomyces oris</name>
    <dbReference type="NCBI Taxonomy" id="544580"/>
    <lineage>
        <taxon>Bacteria</taxon>
        <taxon>Bacillati</taxon>
        <taxon>Actinomycetota</taxon>
        <taxon>Actinomycetes</taxon>
        <taxon>Actinomycetales</taxon>
        <taxon>Actinomycetaceae</taxon>
        <taxon>Actinomyces</taxon>
    </lineage>
</organism>
<evidence type="ECO:0000259" key="3">
    <source>
        <dbReference type="PROSITE" id="PS50110"/>
    </source>
</evidence>
<keyword evidence="1" id="KW-0238">DNA-binding</keyword>
<dbReference type="InterPro" id="IPR011006">
    <property type="entry name" value="CheY-like_superfamily"/>
</dbReference>
<dbReference type="GO" id="GO:0003677">
    <property type="term" value="F:DNA binding"/>
    <property type="evidence" value="ECO:0007669"/>
    <property type="project" value="UniProtKB-KW"/>
</dbReference>
<dbReference type="SUPFAM" id="SSF52172">
    <property type="entry name" value="CheY-like"/>
    <property type="match status" value="1"/>
</dbReference>
<evidence type="ECO:0000313" key="5">
    <source>
        <dbReference type="Proteomes" id="UP000185772"/>
    </source>
</evidence>
<dbReference type="Gene3D" id="3.40.50.2300">
    <property type="match status" value="1"/>
</dbReference>
<dbReference type="PRINTS" id="PR00038">
    <property type="entry name" value="HTHLUXR"/>
</dbReference>
<dbReference type="RefSeq" id="WP_070663102.1">
    <property type="nucleotide sequence ID" value="NZ_MSKM01000008.1"/>
</dbReference>
<dbReference type="AlphaFoldDB" id="A0A1Q8W1A4"/>
<dbReference type="Gene3D" id="1.10.10.10">
    <property type="entry name" value="Winged helix-like DNA-binding domain superfamily/Winged helix DNA-binding domain"/>
    <property type="match status" value="1"/>
</dbReference>
<dbReference type="PANTHER" id="PTHR43214:SF43">
    <property type="entry name" value="TWO-COMPONENT RESPONSE REGULATOR"/>
    <property type="match status" value="1"/>
</dbReference>
<evidence type="ECO:0000313" key="4">
    <source>
        <dbReference type="EMBL" id="OLO54993.1"/>
    </source>
</evidence>